<gene>
    <name evidence="2" type="ORF">WOLCODRAFT_149930</name>
</gene>
<dbReference type="STRING" id="742152.A0A2H3JM54"/>
<sequence>MPTPSEISELEYRETHSFLFEIAQHPECFHPDGTFKTPPPSPPLHAMPPSIPVTISTPTPTPIKPVTVSTPTPTRTPTPPHVPMPPPIVTMPPSTYDHPIGPPLPTHSHISTSPRNTIIQINNVLCRNLDWTIVDRNGLTNQFFTTLDNTSFLNHIPNSIHVLDLDYTYKG</sequence>
<feature type="region of interest" description="Disordered" evidence="1">
    <location>
        <begin position="55"/>
        <end position="86"/>
    </location>
</feature>
<dbReference type="EMBL" id="KB468053">
    <property type="protein sequence ID" value="PCH39879.1"/>
    <property type="molecule type" value="Genomic_DNA"/>
</dbReference>
<name>A0A2H3JM54_WOLCO</name>
<proteinExistence type="predicted"/>
<protein>
    <submittedName>
        <fullName evidence="2">Uncharacterized protein</fullName>
    </submittedName>
</protein>
<evidence type="ECO:0000313" key="2">
    <source>
        <dbReference type="EMBL" id="PCH39879.1"/>
    </source>
</evidence>
<accession>A0A2H3JM54</accession>
<feature type="compositionally biased region" description="Low complexity" evidence="1">
    <location>
        <begin position="55"/>
        <end position="73"/>
    </location>
</feature>
<dbReference type="AlphaFoldDB" id="A0A2H3JM54"/>
<reference evidence="2 3" key="1">
    <citation type="journal article" date="2012" name="Science">
        <title>The Paleozoic origin of enzymatic lignin decomposition reconstructed from 31 fungal genomes.</title>
        <authorList>
            <person name="Floudas D."/>
            <person name="Binder M."/>
            <person name="Riley R."/>
            <person name="Barry K."/>
            <person name="Blanchette R.A."/>
            <person name="Henrissat B."/>
            <person name="Martinez A.T."/>
            <person name="Otillar R."/>
            <person name="Spatafora J.W."/>
            <person name="Yadav J.S."/>
            <person name="Aerts A."/>
            <person name="Benoit I."/>
            <person name="Boyd A."/>
            <person name="Carlson A."/>
            <person name="Copeland A."/>
            <person name="Coutinho P.M."/>
            <person name="de Vries R.P."/>
            <person name="Ferreira P."/>
            <person name="Findley K."/>
            <person name="Foster B."/>
            <person name="Gaskell J."/>
            <person name="Glotzer D."/>
            <person name="Gorecki P."/>
            <person name="Heitman J."/>
            <person name="Hesse C."/>
            <person name="Hori C."/>
            <person name="Igarashi K."/>
            <person name="Jurgens J.A."/>
            <person name="Kallen N."/>
            <person name="Kersten P."/>
            <person name="Kohler A."/>
            <person name="Kuees U."/>
            <person name="Kumar T.K.A."/>
            <person name="Kuo A."/>
            <person name="LaButti K."/>
            <person name="Larrondo L.F."/>
            <person name="Lindquist E."/>
            <person name="Ling A."/>
            <person name="Lombard V."/>
            <person name="Lucas S."/>
            <person name="Lundell T."/>
            <person name="Martin R."/>
            <person name="McLaughlin D.J."/>
            <person name="Morgenstern I."/>
            <person name="Morin E."/>
            <person name="Murat C."/>
            <person name="Nagy L.G."/>
            <person name="Nolan M."/>
            <person name="Ohm R.A."/>
            <person name="Patyshakuliyeva A."/>
            <person name="Rokas A."/>
            <person name="Ruiz-Duenas F.J."/>
            <person name="Sabat G."/>
            <person name="Salamov A."/>
            <person name="Samejima M."/>
            <person name="Schmutz J."/>
            <person name="Slot J.C."/>
            <person name="St John F."/>
            <person name="Stenlid J."/>
            <person name="Sun H."/>
            <person name="Sun S."/>
            <person name="Syed K."/>
            <person name="Tsang A."/>
            <person name="Wiebenga A."/>
            <person name="Young D."/>
            <person name="Pisabarro A."/>
            <person name="Eastwood D.C."/>
            <person name="Martin F."/>
            <person name="Cullen D."/>
            <person name="Grigoriev I.V."/>
            <person name="Hibbett D.S."/>
        </authorList>
    </citation>
    <scope>NUCLEOTIDE SEQUENCE [LARGE SCALE GENOMIC DNA]</scope>
    <source>
        <strain evidence="2 3">MD-104</strain>
    </source>
</reference>
<keyword evidence="3" id="KW-1185">Reference proteome</keyword>
<dbReference type="Proteomes" id="UP000218811">
    <property type="component" value="Unassembled WGS sequence"/>
</dbReference>
<organism evidence="2 3">
    <name type="scientific">Wolfiporia cocos (strain MD-104)</name>
    <name type="common">Brown rot fungus</name>
    <dbReference type="NCBI Taxonomy" id="742152"/>
    <lineage>
        <taxon>Eukaryota</taxon>
        <taxon>Fungi</taxon>
        <taxon>Dikarya</taxon>
        <taxon>Basidiomycota</taxon>
        <taxon>Agaricomycotina</taxon>
        <taxon>Agaricomycetes</taxon>
        <taxon>Polyporales</taxon>
        <taxon>Phaeolaceae</taxon>
        <taxon>Wolfiporia</taxon>
    </lineage>
</organism>
<evidence type="ECO:0000313" key="3">
    <source>
        <dbReference type="Proteomes" id="UP000218811"/>
    </source>
</evidence>
<feature type="compositionally biased region" description="Pro residues" evidence="1">
    <location>
        <begin position="74"/>
        <end position="86"/>
    </location>
</feature>
<evidence type="ECO:0000256" key="1">
    <source>
        <dbReference type="SAM" id="MobiDB-lite"/>
    </source>
</evidence>